<dbReference type="EMBL" id="JAREJI010000001">
    <property type="protein sequence ID" value="MDE8768107.1"/>
    <property type="molecule type" value="Genomic_DNA"/>
</dbReference>
<proteinExistence type="predicted"/>
<name>A0AAJ1JC24_PROST</name>
<sequence length="115" mass="13675">MIDKSQFKNLKFFENEPLVHHLNYPLSETAERNILNGWLPSCMEDKWLSYSEDGCVFVHRSWTGHLMYKFTIRDGKIQRVEIAMDDFVNMTVERKIEVFLSLLPHLSKEHSNGWE</sequence>
<dbReference type="AlphaFoldDB" id="A0AAJ1JC24"/>
<accession>A0AAJ1JC24</accession>
<dbReference type="RefSeq" id="WP_169342108.1">
    <property type="nucleotide sequence ID" value="NZ_AP022374.1"/>
</dbReference>
<evidence type="ECO:0000313" key="1">
    <source>
        <dbReference type="EMBL" id="MDE8768107.1"/>
    </source>
</evidence>
<organism evidence="1 2">
    <name type="scientific">Providencia stuartii</name>
    <dbReference type="NCBI Taxonomy" id="588"/>
    <lineage>
        <taxon>Bacteria</taxon>
        <taxon>Pseudomonadati</taxon>
        <taxon>Pseudomonadota</taxon>
        <taxon>Gammaproteobacteria</taxon>
        <taxon>Enterobacterales</taxon>
        <taxon>Morganellaceae</taxon>
        <taxon>Providencia</taxon>
    </lineage>
</organism>
<gene>
    <name evidence="1" type="ORF">PZS58_00920</name>
</gene>
<evidence type="ECO:0000313" key="2">
    <source>
        <dbReference type="Proteomes" id="UP001163056"/>
    </source>
</evidence>
<comment type="caution">
    <text evidence="1">The sequence shown here is derived from an EMBL/GenBank/DDBJ whole genome shotgun (WGS) entry which is preliminary data.</text>
</comment>
<protein>
    <submittedName>
        <fullName evidence="1">Uncharacterized protein</fullName>
    </submittedName>
</protein>
<reference evidence="1 2" key="1">
    <citation type="submission" date="2023-03" db="EMBL/GenBank/DDBJ databases">
        <title>WGS of NDM-producing Providencia thailandensis from Ukrainian patients.</title>
        <authorList>
            <person name="Zabicka D."/>
            <person name="Izdebski R."/>
            <person name="Urbanowicz P."/>
            <person name="Biedrzycka M."/>
            <person name="Guzek A."/>
            <person name="Gniadkowski M."/>
        </authorList>
    </citation>
    <scope>NUCLEOTIDE SEQUENCE [LARGE SCALE GENOMIC DNA]</scope>
    <source>
        <strain evidence="1 2">8015-22</strain>
    </source>
</reference>
<dbReference type="Proteomes" id="UP001163056">
    <property type="component" value="Unassembled WGS sequence"/>
</dbReference>